<sequence length="279" mass="29624">MNAGGVIAIIVIFSLLLGFGGFTIYTRLRANRLGLPRPPLWNPFANRSSSSPEYAAPSPAPHNPLTWLTSKIASFRNQRTAGGAYESTASYPSGGARGASGGGGRRGFGPLDPDEAWDSRVENEIGGGYYEGEDVELGHSGAAGPYGGSGYGGSAGYAEPGVGVGGRGRSRDRQREVDERYEVETGRAKNPFGDDAATESLRGVSPRPHTQDTEYRGGGQKGKVSAMQHKKGAESVDDSPTERRTCFTLQVLCKRASDAAEWVDLETCSWPATRFTGQN</sequence>
<dbReference type="STRING" id="336722.F9X3M5"/>
<feature type="compositionally biased region" description="Gly residues" evidence="1">
    <location>
        <begin position="95"/>
        <end position="107"/>
    </location>
</feature>
<dbReference type="GeneID" id="13399589"/>
<feature type="region of interest" description="Disordered" evidence="1">
    <location>
        <begin position="84"/>
        <end position="118"/>
    </location>
</feature>
<proteinExistence type="predicted"/>
<reference evidence="3 4" key="1">
    <citation type="journal article" date="2011" name="PLoS Genet.">
        <title>Finished genome of the fungal wheat pathogen Mycosphaerella graminicola reveals dispensome structure, chromosome plasticity, and stealth pathogenesis.</title>
        <authorList>
            <person name="Goodwin S.B."/>
            <person name="Ben M'barek S."/>
            <person name="Dhillon B."/>
            <person name="Wittenberg A.H.J."/>
            <person name="Crane C.F."/>
            <person name="Hane J.K."/>
            <person name="Foster A.J."/>
            <person name="Van der Lee T.A.J."/>
            <person name="Grimwood J."/>
            <person name="Aerts A."/>
            <person name="Antoniw J."/>
            <person name="Bailey A."/>
            <person name="Bluhm B."/>
            <person name="Bowler J."/>
            <person name="Bristow J."/>
            <person name="van der Burgt A."/>
            <person name="Canto-Canche B."/>
            <person name="Churchill A.C.L."/>
            <person name="Conde-Ferraez L."/>
            <person name="Cools H.J."/>
            <person name="Coutinho P.M."/>
            <person name="Csukai M."/>
            <person name="Dehal P."/>
            <person name="De Wit P."/>
            <person name="Donzelli B."/>
            <person name="van de Geest H.C."/>
            <person name="van Ham R.C.H.J."/>
            <person name="Hammond-Kosack K.E."/>
            <person name="Henrissat B."/>
            <person name="Kilian A."/>
            <person name="Kobayashi A.K."/>
            <person name="Koopmann E."/>
            <person name="Kourmpetis Y."/>
            <person name="Kuzniar A."/>
            <person name="Lindquist E."/>
            <person name="Lombard V."/>
            <person name="Maliepaard C."/>
            <person name="Martins N."/>
            <person name="Mehrabi R."/>
            <person name="Nap J.P.H."/>
            <person name="Ponomarenko A."/>
            <person name="Rudd J.J."/>
            <person name="Salamov A."/>
            <person name="Schmutz J."/>
            <person name="Schouten H.J."/>
            <person name="Shapiro H."/>
            <person name="Stergiopoulos I."/>
            <person name="Torriani S.F.F."/>
            <person name="Tu H."/>
            <person name="de Vries R.P."/>
            <person name="Waalwijk C."/>
            <person name="Ware S.B."/>
            <person name="Wiebenga A."/>
            <person name="Zwiers L.-H."/>
            <person name="Oliver R.P."/>
            <person name="Grigoriev I.V."/>
            <person name="Kema G.H.J."/>
        </authorList>
    </citation>
    <scope>NUCLEOTIDE SEQUENCE [LARGE SCALE GENOMIC DNA]</scope>
    <source>
        <strain evidence="4">CBS 115943 / IPO323</strain>
    </source>
</reference>
<accession>F9X3M5</accession>
<evidence type="ECO:0000256" key="1">
    <source>
        <dbReference type="SAM" id="MobiDB-lite"/>
    </source>
</evidence>
<dbReference type="KEGG" id="ztr:MYCGRDRAFT_108073"/>
<protein>
    <submittedName>
        <fullName evidence="3">Uncharacterized protein</fullName>
    </submittedName>
</protein>
<dbReference type="OMA" id="KNRNNRY"/>
<keyword evidence="2" id="KW-0812">Transmembrane</keyword>
<dbReference type="Proteomes" id="UP000008062">
    <property type="component" value="Chromosome 2"/>
</dbReference>
<feature type="transmembrane region" description="Helical" evidence="2">
    <location>
        <begin position="6"/>
        <end position="25"/>
    </location>
</feature>
<feature type="region of interest" description="Disordered" evidence="1">
    <location>
        <begin position="160"/>
        <end position="241"/>
    </location>
</feature>
<dbReference type="AlphaFoldDB" id="F9X3M5"/>
<keyword evidence="2" id="KW-1133">Transmembrane helix</keyword>
<dbReference type="OrthoDB" id="5414285at2759"/>
<dbReference type="HOGENOM" id="CLU_073635_0_0_1"/>
<evidence type="ECO:0000256" key="2">
    <source>
        <dbReference type="SAM" id="Phobius"/>
    </source>
</evidence>
<dbReference type="InParanoid" id="F9X3M5"/>
<gene>
    <name evidence="3" type="ORF">MYCGRDRAFT_108073</name>
</gene>
<keyword evidence="4" id="KW-1185">Reference proteome</keyword>
<evidence type="ECO:0000313" key="3">
    <source>
        <dbReference type="EMBL" id="EGP89925.1"/>
    </source>
</evidence>
<organism evidence="3 4">
    <name type="scientific">Zymoseptoria tritici (strain CBS 115943 / IPO323)</name>
    <name type="common">Speckled leaf blotch fungus</name>
    <name type="synonym">Septoria tritici</name>
    <dbReference type="NCBI Taxonomy" id="336722"/>
    <lineage>
        <taxon>Eukaryota</taxon>
        <taxon>Fungi</taxon>
        <taxon>Dikarya</taxon>
        <taxon>Ascomycota</taxon>
        <taxon>Pezizomycotina</taxon>
        <taxon>Dothideomycetes</taxon>
        <taxon>Dothideomycetidae</taxon>
        <taxon>Mycosphaerellales</taxon>
        <taxon>Mycosphaerellaceae</taxon>
        <taxon>Zymoseptoria</taxon>
    </lineage>
</organism>
<keyword evidence="2" id="KW-0472">Membrane</keyword>
<dbReference type="RefSeq" id="XP_003854949.1">
    <property type="nucleotide sequence ID" value="XM_003854901.1"/>
</dbReference>
<dbReference type="EMBL" id="CM001197">
    <property type="protein sequence ID" value="EGP89925.1"/>
    <property type="molecule type" value="Genomic_DNA"/>
</dbReference>
<feature type="compositionally biased region" description="Basic and acidic residues" evidence="1">
    <location>
        <begin position="169"/>
        <end position="187"/>
    </location>
</feature>
<dbReference type="eggNOG" id="ENOG502SGJ9">
    <property type="taxonomic scope" value="Eukaryota"/>
</dbReference>
<name>F9X3M5_ZYMTI</name>
<evidence type="ECO:0000313" key="4">
    <source>
        <dbReference type="Proteomes" id="UP000008062"/>
    </source>
</evidence>